<keyword evidence="7" id="KW-0472">Membrane</keyword>
<feature type="compositionally biased region" description="Basic residues" evidence="6">
    <location>
        <begin position="1"/>
        <end position="11"/>
    </location>
</feature>
<dbReference type="PANTHER" id="PTHR18034">
    <property type="entry name" value="CELL CYCLE CONTROL PROTEIN CWF22-RELATED"/>
    <property type="match status" value="1"/>
</dbReference>
<dbReference type="PANTHER" id="PTHR18034:SF3">
    <property type="entry name" value="PRE-MRNA-SPLICING FACTOR CWC22 HOMOLOG"/>
    <property type="match status" value="1"/>
</dbReference>
<dbReference type="InterPro" id="IPR003890">
    <property type="entry name" value="MIF4G-like_typ-3"/>
</dbReference>
<name>G0UCX2_TRYVY</name>
<gene>
    <name evidence="9" type="ORF">TVY486_1111660</name>
</gene>
<dbReference type="InterPro" id="IPR016024">
    <property type="entry name" value="ARM-type_fold"/>
</dbReference>
<dbReference type="PROSITE" id="PS51366">
    <property type="entry name" value="MI"/>
    <property type="match status" value="1"/>
</dbReference>
<evidence type="ECO:0000256" key="1">
    <source>
        <dbReference type="ARBA" id="ARBA00004123"/>
    </source>
</evidence>
<keyword evidence="3" id="KW-0507">mRNA processing</keyword>
<dbReference type="Gene3D" id="1.25.40.180">
    <property type="match status" value="1"/>
</dbReference>
<dbReference type="InterPro" id="IPR003891">
    <property type="entry name" value="Initiation_fac_eIF4g_MI"/>
</dbReference>
<evidence type="ECO:0000256" key="5">
    <source>
        <dbReference type="ARBA" id="ARBA00023242"/>
    </source>
</evidence>
<proteinExistence type="inferred from homology"/>
<evidence type="ECO:0000313" key="9">
    <source>
        <dbReference type="EMBL" id="CCC53682.1"/>
    </source>
</evidence>
<dbReference type="VEuPathDB" id="TriTrypDB:TvY486_1111660"/>
<keyword evidence="4" id="KW-0508">mRNA splicing</keyword>
<dbReference type="OMA" id="VIEGCCE"/>
<dbReference type="Pfam" id="PF02847">
    <property type="entry name" value="MA3"/>
    <property type="match status" value="1"/>
</dbReference>
<reference evidence="9" key="1">
    <citation type="journal article" date="2012" name="Proc. Natl. Acad. Sci. U.S.A.">
        <title>Antigenic diversity is generated by distinct evolutionary mechanisms in African trypanosome species.</title>
        <authorList>
            <person name="Jackson A.P."/>
            <person name="Berry A."/>
            <person name="Aslett M."/>
            <person name="Allison H.C."/>
            <person name="Burton P."/>
            <person name="Vavrova-Anderson J."/>
            <person name="Brown R."/>
            <person name="Browne H."/>
            <person name="Corton N."/>
            <person name="Hauser H."/>
            <person name="Gamble J."/>
            <person name="Gilderthorp R."/>
            <person name="Marcello L."/>
            <person name="McQuillan J."/>
            <person name="Otto T.D."/>
            <person name="Quail M.A."/>
            <person name="Sanders M.J."/>
            <person name="van Tonder A."/>
            <person name="Ginger M.L."/>
            <person name="Field M.C."/>
            <person name="Barry J.D."/>
            <person name="Hertz-Fowler C."/>
            <person name="Berriman M."/>
        </authorList>
    </citation>
    <scope>NUCLEOTIDE SEQUENCE</scope>
    <source>
        <strain evidence="9">Y486</strain>
    </source>
</reference>
<dbReference type="GO" id="GO:0000398">
    <property type="term" value="P:mRNA splicing, via spliceosome"/>
    <property type="evidence" value="ECO:0007669"/>
    <property type="project" value="TreeGrafter"/>
</dbReference>
<evidence type="ECO:0000256" key="3">
    <source>
        <dbReference type="ARBA" id="ARBA00022664"/>
    </source>
</evidence>
<evidence type="ECO:0000256" key="4">
    <source>
        <dbReference type="ARBA" id="ARBA00023187"/>
    </source>
</evidence>
<feature type="transmembrane region" description="Helical" evidence="7">
    <location>
        <begin position="134"/>
        <end position="157"/>
    </location>
</feature>
<dbReference type="GO" id="GO:0003723">
    <property type="term" value="F:RNA binding"/>
    <property type="evidence" value="ECO:0007669"/>
    <property type="project" value="InterPro"/>
</dbReference>
<keyword evidence="5" id="KW-0539">Nucleus</keyword>
<evidence type="ECO:0000256" key="2">
    <source>
        <dbReference type="ARBA" id="ARBA00006856"/>
    </source>
</evidence>
<accession>G0UCX2</accession>
<keyword evidence="7" id="KW-0812">Transmembrane</keyword>
<dbReference type="EMBL" id="HE573027">
    <property type="protein sequence ID" value="CCC53682.1"/>
    <property type="molecule type" value="Genomic_DNA"/>
</dbReference>
<dbReference type="SMART" id="SM00543">
    <property type="entry name" value="MIF4G"/>
    <property type="match status" value="1"/>
</dbReference>
<evidence type="ECO:0000256" key="6">
    <source>
        <dbReference type="SAM" id="MobiDB-lite"/>
    </source>
</evidence>
<organism evidence="9">
    <name type="scientific">Trypanosoma vivax (strain Y486)</name>
    <dbReference type="NCBI Taxonomy" id="1055687"/>
    <lineage>
        <taxon>Eukaryota</taxon>
        <taxon>Discoba</taxon>
        <taxon>Euglenozoa</taxon>
        <taxon>Kinetoplastea</taxon>
        <taxon>Metakinetoplastina</taxon>
        <taxon>Trypanosomatida</taxon>
        <taxon>Trypanosomatidae</taxon>
        <taxon>Trypanosoma</taxon>
        <taxon>Duttonella</taxon>
    </lineage>
</organism>
<dbReference type="SMART" id="SM00544">
    <property type="entry name" value="MA3"/>
    <property type="match status" value="1"/>
</dbReference>
<dbReference type="AlphaFoldDB" id="G0UCX2"/>
<keyword evidence="7" id="KW-1133">Transmembrane helix</keyword>
<dbReference type="InterPro" id="IPR050781">
    <property type="entry name" value="CWC22_splicing_factor"/>
</dbReference>
<feature type="region of interest" description="Disordered" evidence="6">
    <location>
        <begin position="1"/>
        <end position="32"/>
    </location>
</feature>
<dbReference type="GO" id="GO:0071013">
    <property type="term" value="C:catalytic step 2 spliceosome"/>
    <property type="evidence" value="ECO:0007669"/>
    <property type="project" value="TreeGrafter"/>
</dbReference>
<feature type="compositionally biased region" description="Basic and acidic residues" evidence="6">
    <location>
        <begin position="558"/>
        <end position="572"/>
    </location>
</feature>
<feature type="domain" description="MI" evidence="8">
    <location>
        <begin position="343"/>
        <end position="458"/>
    </location>
</feature>
<feature type="region of interest" description="Disordered" evidence="6">
    <location>
        <begin position="543"/>
        <end position="572"/>
    </location>
</feature>
<sequence length="572" mass="66195">MSRYVPPHRKRQDKENGGSADNGNGSRDTDEGWQREAWQALSHSITGIINRVSADNVQHSATELFRENIIRGRGLLCRSLMRAQSADPDLTNVFAALVSCVNKELSVIGLLLSKRLVVQWRRLRRRKDWTMLRCVSRFIAWLYIFNIINVDIIYQIILAHLTAEPRTDDDIDQAAALFRETFRAMSQRAVADFHAHVLTPIRDLLAMDNEEWRLSPRAQALLEACLVEVQQWERVKFVETVIPTHLLLVDPNEQKCHEVDLDDTNDAEAEEKLDRFAHDGDYEAHEAAYEKTRCAILGDNWETELLERIVAEDEMHEEMEEQEVEEQEAEEAPKQLIDEKERQIRRDVYMAMRSSVRADEVVHKIIKGMQPQTERSICFMVIEGCCEEASYRKVYGMVAERLCKSNSRFQNFFIEAFRLRYTHAEDLEEKQIKFTCKIYSHLLRTYSLPWHKCLCVLDVVESNLSQRLVIQWVMQGLVEAMGIRAVGEQFAGDKELRSNTRKLFPVPPQASEAALERAVNMFEAMGIGELASETRQHLEGLRRSKPTNYKGDYGMDGDGSKKRSREHMLEYV</sequence>
<evidence type="ECO:0000256" key="7">
    <source>
        <dbReference type="SAM" id="Phobius"/>
    </source>
</evidence>
<dbReference type="SUPFAM" id="SSF48371">
    <property type="entry name" value="ARM repeat"/>
    <property type="match status" value="1"/>
</dbReference>
<comment type="subcellular location">
    <subcellularLocation>
        <location evidence="1">Nucleus</location>
    </subcellularLocation>
</comment>
<comment type="similarity">
    <text evidence="2">Belongs to the CWC22 family.</text>
</comment>
<evidence type="ECO:0000259" key="8">
    <source>
        <dbReference type="PROSITE" id="PS51366"/>
    </source>
</evidence>
<protein>
    <recommendedName>
        <fullName evidence="8">MI domain-containing protein</fullName>
    </recommendedName>
</protein>